<dbReference type="AlphaFoldDB" id="A0A5B7G0T3"/>
<feature type="region of interest" description="Disordered" evidence="1">
    <location>
        <begin position="40"/>
        <end position="101"/>
    </location>
</feature>
<dbReference type="Proteomes" id="UP000324222">
    <property type="component" value="Unassembled WGS sequence"/>
</dbReference>
<sequence length="157" mass="16868">MTWGSSVFLTRAAPRHITAVLRSCSPVDRLSRHKLRDPCNEEKTARVGRGGRRMGEDHGSLLSPPVPSSRPLPNGETFFPPSGSARVAGVSGGGGTEKGVRQISGVGACGRRRRGLTMSPRLCGRVLYGRRQSPRPPSAANPNMGTKTVKLPRWFLA</sequence>
<name>A0A5B7G0T3_PORTR</name>
<reference evidence="2 3" key="1">
    <citation type="submission" date="2019-05" db="EMBL/GenBank/DDBJ databases">
        <title>Another draft genome of Portunus trituberculatus and its Hox gene families provides insights of decapod evolution.</title>
        <authorList>
            <person name="Jeong J.-H."/>
            <person name="Song I."/>
            <person name="Kim S."/>
            <person name="Choi T."/>
            <person name="Kim D."/>
            <person name="Ryu S."/>
            <person name="Kim W."/>
        </authorList>
    </citation>
    <scope>NUCLEOTIDE SEQUENCE [LARGE SCALE GENOMIC DNA]</scope>
    <source>
        <tissue evidence="2">Muscle</tissue>
    </source>
</reference>
<keyword evidence="3" id="KW-1185">Reference proteome</keyword>
<dbReference type="EMBL" id="VSRR010009274">
    <property type="protein sequence ID" value="MPC50094.1"/>
    <property type="molecule type" value="Genomic_DNA"/>
</dbReference>
<evidence type="ECO:0000256" key="1">
    <source>
        <dbReference type="SAM" id="MobiDB-lite"/>
    </source>
</evidence>
<proteinExistence type="predicted"/>
<gene>
    <name evidence="2" type="ORF">E2C01_043918</name>
</gene>
<protein>
    <submittedName>
        <fullName evidence="2">Uncharacterized protein</fullName>
    </submittedName>
</protein>
<accession>A0A5B7G0T3</accession>
<evidence type="ECO:0000313" key="3">
    <source>
        <dbReference type="Proteomes" id="UP000324222"/>
    </source>
</evidence>
<organism evidence="2 3">
    <name type="scientific">Portunus trituberculatus</name>
    <name type="common">Swimming crab</name>
    <name type="synonym">Neptunus trituberculatus</name>
    <dbReference type="NCBI Taxonomy" id="210409"/>
    <lineage>
        <taxon>Eukaryota</taxon>
        <taxon>Metazoa</taxon>
        <taxon>Ecdysozoa</taxon>
        <taxon>Arthropoda</taxon>
        <taxon>Crustacea</taxon>
        <taxon>Multicrustacea</taxon>
        <taxon>Malacostraca</taxon>
        <taxon>Eumalacostraca</taxon>
        <taxon>Eucarida</taxon>
        <taxon>Decapoda</taxon>
        <taxon>Pleocyemata</taxon>
        <taxon>Brachyura</taxon>
        <taxon>Eubrachyura</taxon>
        <taxon>Portunoidea</taxon>
        <taxon>Portunidae</taxon>
        <taxon>Portuninae</taxon>
        <taxon>Portunus</taxon>
    </lineage>
</organism>
<evidence type="ECO:0000313" key="2">
    <source>
        <dbReference type="EMBL" id="MPC50094.1"/>
    </source>
</evidence>
<comment type="caution">
    <text evidence="2">The sequence shown here is derived from an EMBL/GenBank/DDBJ whole genome shotgun (WGS) entry which is preliminary data.</text>
</comment>